<dbReference type="OrthoDB" id="1929598at2"/>
<dbReference type="EMBL" id="CP006905">
    <property type="protein sequence ID" value="AIY83740.1"/>
    <property type="molecule type" value="Genomic_DNA"/>
</dbReference>
<keyword evidence="2" id="KW-1185">Reference proteome</keyword>
<dbReference type="KEGG" id="cbv:U729_2240"/>
<proteinExistence type="predicted"/>
<reference evidence="1 2" key="1">
    <citation type="journal article" date="2015" name="Infect. Genet. Evol.">
        <title>Genomic sequences of six botulinum neurotoxin-producing strains representing three clostridial species illustrate the mobility and diversity of botulinum neurotoxin genes.</title>
        <authorList>
            <person name="Smith T.J."/>
            <person name="Hill K.K."/>
            <person name="Xie G."/>
            <person name="Foley B.T."/>
            <person name="Williamson C.H."/>
            <person name="Foster J.T."/>
            <person name="Johnson S.L."/>
            <person name="Chertkov O."/>
            <person name="Teshima H."/>
            <person name="Gibbons H.S."/>
            <person name="Johnsky L.A."/>
            <person name="Karavis M.A."/>
            <person name="Smith L.A."/>
        </authorList>
    </citation>
    <scope>NUCLEOTIDE SEQUENCE [LARGE SCALE GENOMIC DNA]</scope>
    <source>
        <strain evidence="1">Sullivan</strain>
    </source>
</reference>
<protein>
    <submittedName>
        <fullName evidence="1">Uncharacterized protein</fullName>
    </submittedName>
</protein>
<sequence>MSLVKIYEEYNIVNEEYLNLANKVVLEDLDNFNNETLERLNVYKEKFGNLMERINEEDLSEEDENNIKDLKYLVLDGIFLASDLAGFYSINEKERFKMRLANYINKMRRANNM</sequence>
<dbReference type="eggNOG" id="ENOG50323IM">
    <property type="taxonomic scope" value="Bacteria"/>
</dbReference>
<accession>A0A0A7FXU8</accession>
<dbReference type="AlphaFoldDB" id="A0A0A7FXU8"/>
<organism evidence="1 2">
    <name type="scientific">Clostridium baratii str. Sullivan</name>
    <dbReference type="NCBI Taxonomy" id="1415775"/>
    <lineage>
        <taxon>Bacteria</taxon>
        <taxon>Bacillati</taxon>
        <taxon>Bacillota</taxon>
        <taxon>Clostridia</taxon>
        <taxon>Eubacteriales</taxon>
        <taxon>Clostridiaceae</taxon>
        <taxon>Clostridium</taxon>
    </lineage>
</organism>
<evidence type="ECO:0000313" key="2">
    <source>
        <dbReference type="Proteomes" id="UP000030635"/>
    </source>
</evidence>
<dbReference type="RefSeq" id="WP_039314941.1">
    <property type="nucleotide sequence ID" value="NZ_CP006905.1"/>
</dbReference>
<name>A0A0A7FXU8_9CLOT</name>
<dbReference type="HOGENOM" id="CLU_2092540_0_0_9"/>
<dbReference type="Proteomes" id="UP000030635">
    <property type="component" value="Chromosome"/>
</dbReference>
<dbReference type="STRING" id="1561.NPD11_777"/>
<gene>
    <name evidence="1" type="ORF">U729_2240</name>
</gene>
<evidence type="ECO:0000313" key="1">
    <source>
        <dbReference type="EMBL" id="AIY83740.1"/>
    </source>
</evidence>